<dbReference type="Proteomes" id="UP000592294">
    <property type="component" value="Unassembled WGS sequence"/>
</dbReference>
<dbReference type="GO" id="GO:0016757">
    <property type="term" value="F:glycosyltransferase activity"/>
    <property type="evidence" value="ECO:0007669"/>
    <property type="project" value="InterPro"/>
</dbReference>
<dbReference type="EMBL" id="JABZEO010000012">
    <property type="protein sequence ID" value="NVZ10774.1"/>
    <property type="molecule type" value="Genomic_DNA"/>
</dbReference>
<dbReference type="PANTHER" id="PTHR46656">
    <property type="entry name" value="PUTATIVE-RELATED"/>
    <property type="match status" value="1"/>
</dbReference>
<dbReference type="InterPro" id="IPR001296">
    <property type="entry name" value="Glyco_trans_1"/>
</dbReference>
<name>A0A850RA18_9GAMM</name>
<dbReference type="SUPFAM" id="SSF53756">
    <property type="entry name" value="UDP-Glycosyltransferase/glycogen phosphorylase"/>
    <property type="match status" value="2"/>
</dbReference>
<gene>
    <name evidence="2" type="ORF">HW932_16030</name>
</gene>
<evidence type="ECO:0000259" key="1">
    <source>
        <dbReference type="Pfam" id="PF00534"/>
    </source>
</evidence>
<keyword evidence="3" id="KW-1185">Reference proteome</keyword>
<sequence length="928" mass="103139">MIDTARPALPPPLQTRVKTDEILIGFALDPAEPSSETLAWLESLAETLTRLAPLPVRLVLMQDASTGADACRLASRPGLSLDSAALESATGLARLAQLEALCLPVAELERYKSRLARLAIPAIVRLPDGADAWTGGGLAVADATPQEMAGLLLLLATDPPTRRRTLDGQRPWSLDPDSRRWRVEGVFDSSYSLAIVNRRLAMALEDSGEPGEQVALLTYEQGDDPQPNFAAVEDPARLRAMWESSRDPRAPSVALRNAWPPRVRDMRGERRVLANYAWEETGFPSADAQDFNRVLDLITVVSTQTARFLQDAGVEVPIAVVGNGVEHLLEAMPEPLPCVLPEGFRFLHISSCFPRKGADILLEAYGRAFRDFHDVVLVIKSFPNPHNDVVEQLERYRARDRHYPRVEIILDDWTPGQIAGLYDACQVLVAPSRGEGFGLPIAEAMLHGRPVIVTGWGGHLDFCDADTAWLIDQRPAPACTHLAVPDSLWSEPDPEHLSQLMRELYMAAPEQLRPRLELARARVRERYTWSRVARLTRDALARIDAQPGPRPPVRVGWVSTWGSRCGIAAYSLHLTRAFEPDALLVLAPENERLEHPDAPNIRRLWRLGEDDLTAIVDTARRERLEILVIQYHWAFFGPLALARLCESLRRQGIRVVLDLHNTRSALPEMIQPTFVAPLSRVDRILAHTLDDVERLQDWGLSANVTLWPLCVYDIPRPSDEERLAERRTRGPDGATVLATYGYLMPHKGLSQMIEALPELIAAHPNLHLLMINAWYSAAASDAELKALRARILELGLSEHVTLETDYLSDQDCIARLAQADLIVFPYQHTQESSSAAVRMAISAGRPIAVTPLAFFADVEPAVLRLPGTAPAELAEGLADLIARLQKPEFARQAGERVRDFADRHDSRRRSRRLKGMLTGLVRQLEPSA</sequence>
<comment type="caution">
    <text evidence="2">The sequence shown here is derived from an EMBL/GenBank/DDBJ whole genome shotgun (WGS) entry which is preliminary data.</text>
</comment>
<dbReference type="RefSeq" id="WP_176977507.1">
    <property type="nucleotide sequence ID" value="NZ_JABZEO010000012.1"/>
</dbReference>
<accession>A0A850RA18</accession>
<dbReference type="PANTHER" id="PTHR46656:SF3">
    <property type="entry name" value="PUTATIVE-RELATED"/>
    <property type="match status" value="1"/>
</dbReference>
<dbReference type="Pfam" id="PF00534">
    <property type="entry name" value="Glycos_transf_1"/>
    <property type="match status" value="1"/>
</dbReference>
<dbReference type="Gene3D" id="3.40.50.2000">
    <property type="entry name" value="Glycogen Phosphorylase B"/>
    <property type="match status" value="3"/>
</dbReference>
<keyword evidence="2" id="KW-0808">Transferase</keyword>
<feature type="domain" description="Glycosyl transferase family 1" evidence="1">
    <location>
        <begin position="731"/>
        <end position="858"/>
    </location>
</feature>
<evidence type="ECO:0000313" key="2">
    <source>
        <dbReference type="EMBL" id="NVZ10774.1"/>
    </source>
</evidence>
<proteinExistence type="predicted"/>
<reference evidence="2 3" key="1">
    <citation type="submission" date="2020-06" db="EMBL/GenBank/DDBJ databases">
        <title>Whole-genome sequence of Allochromatium humboldtianum DSM 21881, type strain.</title>
        <authorList>
            <person name="Kyndt J.A."/>
            <person name="Meyer T.E."/>
        </authorList>
    </citation>
    <scope>NUCLEOTIDE SEQUENCE [LARGE SCALE GENOMIC DNA]</scope>
    <source>
        <strain evidence="2 3">DSM 21881</strain>
    </source>
</reference>
<protein>
    <submittedName>
        <fullName evidence="2">Glycosyltransferase</fullName>
    </submittedName>
</protein>
<evidence type="ECO:0000313" key="3">
    <source>
        <dbReference type="Proteomes" id="UP000592294"/>
    </source>
</evidence>
<organism evidence="2 3">
    <name type="scientific">Allochromatium humboldtianum</name>
    <dbReference type="NCBI Taxonomy" id="504901"/>
    <lineage>
        <taxon>Bacteria</taxon>
        <taxon>Pseudomonadati</taxon>
        <taxon>Pseudomonadota</taxon>
        <taxon>Gammaproteobacteria</taxon>
        <taxon>Chromatiales</taxon>
        <taxon>Chromatiaceae</taxon>
        <taxon>Allochromatium</taxon>
    </lineage>
</organism>
<dbReference type="CDD" id="cd03801">
    <property type="entry name" value="GT4_PimA-like"/>
    <property type="match status" value="1"/>
</dbReference>
<dbReference type="Pfam" id="PF13692">
    <property type="entry name" value="Glyco_trans_1_4"/>
    <property type="match status" value="1"/>
</dbReference>
<dbReference type="AlphaFoldDB" id="A0A850RA18"/>